<dbReference type="CDD" id="cd09276">
    <property type="entry name" value="Rnase_HI_RT_non_LTR"/>
    <property type="match status" value="1"/>
</dbReference>
<evidence type="ECO:0000256" key="2">
    <source>
        <dbReference type="SAM" id="MobiDB-lite"/>
    </source>
</evidence>
<dbReference type="PANTHER" id="PTHR10642">
    <property type="entry name" value="RIBONUCLEASE H1"/>
    <property type="match status" value="1"/>
</dbReference>
<dbReference type="InterPro" id="IPR050092">
    <property type="entry name" value="RNase_H"/>
</dbReference>
<dbReference type="SUPFAM" id="SSF53098">
    <property type="entry name" value="Ribonuclease H-like"/>
    <property type="match status" value="1"/>
</dbReference>
<accession>C8V7Z8</accession>
<reference evidence="5" key="2">
    <citation type="journal article" date="2009" name="Fungal Genet. Biol.">
        <title>The 2008 update of the Aspergillus nidulans genome annotation: a community effort.</title>
        <authorList>
            <person name="Wortman J.R."/>
            <person name="Gilsenan J.M."/>
            <person name="Joardar V."/>
            <person name="Deegan J."/>
            <person name="Clutterbuck J."/>
            <person name="Andersen M.R."/>
            <person name="Archer D."/>
            <person name="Bencina M."/>
            <person name="Braus G."/>
            <person name="Coutinho P."/>
            <person name="von Dohren H."/>
            <person name="Doonan J."/>
            <person name="Driessen A.J."/>
            <person name="Durek P."/>
            <person name="Espeso E."/>
            <person name="Fekete E."/>
            <person name="Flipphi M."/>
            <person name="Estrada C.G."/>
            <person name="Geysens S."/>
            <person name="Goldman G."/>
            <person name="de Groot P.W."/>
            <person name="Hansen K."/>
            <person name="Harris S.D."/>
            <person name="Heinekamp T."/>
            <person name="Helmstaedt K."/>
            <person name="Henrissat B."/>
            <person name="Hofmann G."/>
            <person name="Homan T."/>
            <person name="Horio T."/>
            <person name="Horiuchi H."/>
            <person name="James S."/>
            <person name="Jones M."/>
            <person name="Karaffa L."/>
            <person name="Karanyi Z."/>
            <person name="Kato M."/>
            <person name="Keller N."/>
            <person name="Kelly D.E."/>
            <person name="Kiel J.A."/>
            <person name="Kim J.M."/>
            <person name="van der Klei I.J."/>
            <person name="Klis F.M."/>
            <person name="Kovalchuk A."/>
            <person name="Krasevec N."/>
            <person name="Kubicek C.P."/>
            <person name="Liu B."/>
            <person name="Maccabe A."/>
            <person name="Meyer V."/>
            <person name="Mirabito P."/>
            <person name="Miskei M."/>
            <person name="Mos M."/>
            <person name="Mullins J."/>
            <person name="Nelson D.R."/>
            <person name="Nielsen J."/>
            <person name="Oakley B.R."/>
            <person name="Osmani S.A."/>
            <person name="Pakula T."/>
            <person name="Paszewski A."/>
            <person name="Paulsen I."/>
            <person name="Pilsyk S."/>
            <person name="Pocsi I."/>
            <person name="Punt P.J."/>
            <person name="Ram A.F."/>
            <person name="Ren Q."/>
            <person name="Robellet X."/>
            <person name="Robson G."/>
            <person name="Seiboth B."/>
            <person name="van Solingen P."/>
            <person name="Specht T."/>
            <person name="Sun J."/>
            <person name="Taheri-Talesh N."/>
            <person name="Takeshita N."/>
            <person name="Ussery D."/>
            <person name="vanKuyk P.A."/>
            <person name="Visser H."/>
            <person name="van de Vondervoort P.J."/>
            <person name="de Vries R.P."/>
            <person name="Walton J."/>
            <person name="Xiang X."/>
            <person name="Xiong Y."/>
            <person name="Zeng A.P."/>
            <person name="Brandt B.W."/>
            <person name="Cornell M.J."/>
            <person name="van den Hondel C.A."/>
            <person name="Visser J."/>
            <person name="Oliver S.G."/>
            <person name="Turner G."/>
        </authorList>
    </citation>
    <scope>GENOME REANNOTATION</scope>
    <source>
        <strain evidence="5">FGSC A4 / ATCC 38163 / CBS 112.46 / NRRL 194 / M139</strain>
    </source>
</reference>
<evidence type="ECO:0000259" key="3">
    <source>
        <dbReference type="PROSITE" id="PS50879"/>
    </source>
</evidence>
<dbReference type="PANTHER" id="PTHR10642:SF25">
    <property type="entry name" value="RNASE H TYPE-1 DOMAIN-CONTAINING PROTEIN"/>
    <property type="match status" value="1"/>
</dbReference>
<dbReference type="EMBL" id="BN001303">
    <property type="protein sequence ID" value="CBF76131.1"/>
    <property type="molecule type" value="Genomic_DNA"/>
</dbReference>
<dbReference type="GO" id="GO:0043137">
    <property type="term" value="P:DNA replication, removal of RNA primer"/>
    <property type="evidence" value="ECO:0000318"/>
    <property type="project" value="GO_Central"/>
</dbReference>
<keyword evidence="5" id="KW-1185">Reference proteome</keyword>
<gene>
    <name evidence="4" type="ORF">ANIA_10625</name>
</gene>
<dbReference type="PROSITE" id="PS50879">
    <property type="entry name" value="RNASE_H_1"/>
    <property type="match status" value="1"/>
</dbReference>
<dbReference type="HOGENOM" id="CLU_000680_30_1_1"/>
<dbReference type="STRING" id="227321.C8V7Z8"/>
<proteinExistence type="inferred from homology"/>
<evidence type="ECO:0000313" key="4">
    <source>
        <dbReference type="EMBL" id="CBF76131.1"/>
    </source>
</evidence>
<dbReference type="Proteomes" id="UP000000560">
    <property type="component" value="Chromosome III"/>
</dbReference>
<dbReference type="VEuPathDB" id="FungiDB:AN10625"/>
<dbReference type="InterPro" id="IPR012337">
    <property type="entry name" value="RNaseH-like_sf"/>
</dbReference>
<dbReference type="InterPro" id="IPR002156">
    <property type="entry name" value="RNaseH_domain"/>
</dbReference>
<name>C8V7Z8_EMENI</name>
<dbReference type="GeneID" id="74896512"/>
<dbReference type="Gene3D" id="3.30.420.10">
    <property type="entry name" value="Ribonuclease H-like superfamily/Ribonuclease H"/>
    <property type="match status" value="1"/>
</dbReference>
<dbReference type="OMA" id="HINRADA"/>
<feature type="compositionally biased region" description="Low complexity" evidence="2">
    <location>
        <begin position="36"/>
        <end position="50"/>
    </location>
</feature>
<dbReference type="RefSeq" id="XP_050467558.1">
    <property type="nucleotide sequence ID" value="XM_050611540.1"/>
</dbReference>
<reference evidence="5" key="1">
    <citation type="journal article" date="2005" name="Nature">
        <title>Sequencing of Aspergillus nidulans and comparative analysis with A. fumigatus and A. oryzae.</title>
        <authorList>
            <person name="Galagan J.E."/>
            <person name="Calvo S.E."/>
            <person name="Cuomo C."/>
            <person name="Ma L.J."/>
            <person name="Wortman J.R."/>
            <person name="Batzoglou S."/>
            <person name="Lee S.I."/>
            <person name="Basturkmen M."/>
            <person name="Spevak C.C."/>
            <person name="Clutterbuck J."/>
            <person name="Kapitonov V."/>
            <person name="Jurka J."/>
            <person name="Scazzocchio C."/>
            <person name="Farman M."/>
            <person name="Butler J."/>
            <person name="Purcell S."/>
            <person name="Harris S."/>
            <person name="Braus G.H."/>
            <person name="Draht O."/>
            <person name="Busch S."/>
            <person name="D'Enfert C."/>
            <person name="Bouchier C."/>
            <person name="Goldman G.H."/>
            <person name="Bell-Pedersen D."/>
            <person name="Griffiths-Jones S."/>
            <person name="Doonan J.H."/>
            <person name="Yu J."/>
            <person name="Vienken K."/>
            <person name="Pain A."/>
            <person name="Freitag M."/>
            <person name="Selker E.U."/>
            <person name="Archer D.B."/>
            <person name="Penalva M.A."/>
            <person name="Oakley B.R."/>
            <person name="Momany M."/>
            <person name="Tanaka T."/>
            <person name="Kumagai T."/>
            <person name="Asai K."/>
            <person name="Machida M."/>
            <person name="Nierman W.C."/>
            <person name="Denning D.W."/>
            <person name="Caddick M."/>
            <person name="Hynes M."/>
            <person name="Paoletti M."/>
            <person name="Fischer R."/>
            <person name="Miller B."/>
            <person name="Dyer P."/>
            <person name="Sachs M.S."/>
            <person name="Osmani S.A."/>
            <person name="Birren B.W."/>
        </authorList>
    </citation>
    <scope>NUCLEOTIDE SEQUENCE [LARGE SCALE GENOMIC DNA]</scope>
    <source>
        <strain evidence="5">FGSC A4 / ATCC 38163 / CBS 112.46 / NRRL 194 / M139</strain>
    </source>
</reference>
<dbReference type="OrthoDB" id="4509585at2759"/>
<comment type="similarity">
    <text evidence="1">Belongs to the RNase H family.</text>
</comment>
<evidence type="ECO:0000256" key="1">
    <source>
        <dbReference type="ARBA" id="ARBA00005300"/>
    </source>
</evidence>
<sequence length="486" mass="54260">MSLPAVPEAYIPRDPSTLSIPQATGGEAEPLICELSSPQKRQSKSKPQQQELSPALSGPRHLRGLTSRHTYSQSNALGEKDDSDILWFHTGTAMDMVERVRRGEDIGNGHLGNGWRPWSWSPLEKIQDFTEREIGKDSLRNLEQILPFSVAPHWVSPDIIIDGDAETAIETHRNILNRAPRPIALYTDGSGINGRVGAAAICPKYLISRSSYMGQQSESTVYVAELQGILLALVIILQRQMQHAVIFTDNQATLQALRNPGSQSGQYILEAIIMALNKGRKAGLNVHFRWIPAHRGVEGNEQADRRAKEATGWRRIRGHRGRMTIRSAVKRRAHEVVNARWENDWKSCHHGRELYELTPTPTRKVLRVHQDLHRALSTIIVQMRTGKIGLRHYLYQRGVPDVPNSDCQCGRATQSVRHILLACPTFSGLREEIFGGRSGGPEGEGSVKKIFNTPKLAIQAAKFMLRTGLLGQFGAVRRAEIDEAEH</sequence>
<dbReference type="InParanoid" id="C8V7Z8"/>
<dbReference type="KEGG" id="ani:ANIA_10625"/>
<evidence type="ECO:0000313" key="5">
    <source>
        <dbReference type="Proteomes" id="UP000000560"/>
    </source>
</evidence>
<feature type="region of interest" description="Disordered" evidence="2">
    <location>
        <begin position="1"/>
        <end position="65"/>
    </location>
</feature>
<dbReference type="AlphaFoldDB" id="C8V7Z8"/>
<dbReference type="GO" id="GO:0003676">
    <property type="term" value="F:nucleic acid binding"/>
    <property type="evidence" value="ECO:0007669"/>
    <property type="project" value="InterPro"/>
</dbReference>
<dbReference type="eggNOG" id="KOG1075">
    <property type="taxonomic scope" value="Eukaryota"/>
</dbReference>
<protein>
    <recommendedName>
        <fullName evidence="3">RNase H type-1 domain-containing protein</fullName>
    </recommendedName>
</protein>
<dbReference type="GO" id="GO:0004523">
    <property type="term" value="F:RNA-DNA hybrid ribonuclease activity"/>
    <property type="evidence" value="ECO:0000318"/>
    <property type="project" value="GO_Central"/>
</dbReference>
<organism evidence="4 5">
    <name type="scientific">Emericella nidulans (strain FGSC A4 / ATCC 38163 / CBS 112.46 / NRRL 194 / M139)</name>
    <name type="common">Aspergillus nidulans</name>
    <dbReference type="NCBI Taxonomy" id="227321"/>
    <lineage>
        <taxon>Eukaryota</taxon>
        <taxon>Fungi</taxon>
        <taxon>Dikarya</taxon>
        <taxon>Ascomycota</taxon>
        <taxon>Pezizomycotina</taxon>
        <taxon>Eurotiomycetes</taxon>
        <taxon>Eurotiomycetidae</taxon>
        <taxon>Eurotiales</taxon>
        <taxon>Aspergillaceae</taxon>
        <taxon>Aspergillus</taxon>
        <taxon>Aspergillus subgen. Nidulantes</taxon>
    </lineage>
</organism>
<dbReference type="InterPro" id="IPR036397">
    <property type="entry name" value="RNaseH_sf"/>
</dbReference>
<dbReference type="Pfam" id="PF00075">
    <property type="entry name" value="RNase_H"/>
    <property type="match status" value="1"/>
</dbReference>
<feature type="domain" description="RNase H type-1" evidence="3">
    <location>
        <begin position="179"/>
        <end position="312"/>
    </location>
</feature>